<sequence length="313" mass="35023">MPKVPAMMPYCEAIQDIEPNRGHCIRVTYRSMVLKPKEWVMDHEHNGLSPLNGDETKGEFTVETEEEETVKFSRCIEFSTNVIVSEDYGPVKVDSSLKLNASAAWEKTVKTTKKRVQTVEQGCSYQPTRIFAKLLCEVTRAKTGSFMVSGLDNDELITTNPCCAPVEDKHKASKCGFVKSIDELSGLYHAFGKYVVTRFDDQGSFWAKASSARLKLVVDPIDARLYVTGEACSVRSDGLFLFSSQSKDLADYLDKMFDVSWIKNTGPIIFHNAKLNDYRGLYGDDALCTEEKITYSPGSSVKIWKVAVKAIKS</sequence>
<evidence type="ECO:0000313" key="1">
    <source>
        <dbReference type="EMBL" id="KAG0249752.1"/>
    </source>
</evidence>
<dbReference type="Proteomes" id="UP000726737">
    <property type="component" value="Unassembled WGS sequence"/>
</dbReference>
<dbReference type="OrthoDB" id="2338044at2759"/>
<comment type="caution">
    <text evidence="1">The sequence shown here is derived from an EMBL/GenBank/DDBJ whole genome shotgun (WGS) entry which is preliminary data.</text>
</comment>
<protein>
    <submittedName>
        <fullName evidence="1">Uncharacterized protein</fullName>
    </submittedName>
</protein>
<proteinExistence type="predicted"/>
<gene>
    <name evidence="1" type="ORF">BG011_008980</name>
</gene>
<name>A0A9P6PN01_9FUNG</name>
<evidence type="ECO:0000313" key="2">
    <source>
        <dbReference type="Proteomes" id="UP000726737"/>
    </source>
</evidence>
<reference evidence="1" key="1">
    <citation type="journal article" date="2020" name="Fungal Divers.">
        <title>Resolving the Mortierellaceae phylogeny through synthesis of multi-gene phylogenetics and phylogenomics.</title>
        <authorList>
            <person name="Vandepol N."/>
            <person name="Liber J."/>
            <person name="Desiro A."/>
            <person name="Na H."/>
            <person name="Kennedy M."/>
            <person name="Barry K."/>
            <person name="Grigoriev I.V."/>
            <person name="Miller A.N."/>
            <person name="O'Donnell K."/>
            <person name="Stajich J.E."/>
            <person name="Bonito G."/>
        </authorList>
    </citation>
    <scope>NUCLEOTIDE SEQUENCE</scope>
    <source>
        <strain evidence="1">KOD948</strain>
    </source>
</reference>
<organism evidence="1 2">
    <name type="scientific">Mortierella polycephala</name>
    <dbReference type="NCBI Taxonomy" id="41804"/>
    <lineage>
        <taxon>Eukaryota</taxon>
        <taxon>Fungi</taxon>
        <taxon>Fungi incertae sedis</taxon>
        <taxon>Mucoromycota</taxon>
        <taxon>Mortierellomycotina</taxon>
        <taxon>Mortierellomycetes</taxon>
        <taxon>Mortierellales</taxon>
        <taxon>Mortierellaceae</taxon>
        <taxon>Mortierella</taxon>
    </lineage>
</organism>
<dbReference type="EMBL" id="JAAAJA010000772">
    <property type="protein sequence ID" value="KAG0249752.1"/>
    <property type="molecule type" value="Genomic_DNA"/>
</dbReference>
<dbReference type="AlphaFoldDB" id="A0A9P6PN01"/>
<keyword evidence="2" id="KW-1185">Reference proteome</keyword>
<accession>A0A9P6PN01</accession>